<name>A0A4Z2GKA2_9TELE</name>
<dbReference type="AlphaFoldDB" id="A0A4Z2GKA2"/>
<sequence>MPLAMPVAQSTSILGVTFLPARSTSYSWPWAQYSMMMQGLMSVSFCSRTFLIATSSDRNLPKKTAPCAPLPSHCNSEISSNGTSHMSADKRADRQRDPALFGLSGTRSCSISLLPCSTVFPMMFQTGRRQPNSPSKNPPDPGPALWKCSLMSSG</sequence>
<accession>A0A4Z2GKA2</accession>
<gene>
    <name evidence="2" type="ORF">EYF80_035822</name>
</gene>
<dbReference type="Proteomes" id="UP000314294">
    <property type="component" value="Unassembled WGS sequence"/>
</dbReference>
<proteinExistence type="predicted"/>
<organism evidence="2 3">
    <name type="scientific">Liparis tanakae</name>
    <name type="common">Tanaka's snailfish</name>
    <dbReference type="NCBI Taxonomy" id="230148"/>
    <lineage>
        <taxon>Eukaryota</taxon>
        <taxon>Metazoa</taxon>
        <taxon>Chordata</taxon>
        <taxon>Craniata</taxon>
        <taxon>Vertebrata</taxon>
        <taxon>Euteleostomi</taxon>
        <taxon>Actinopterygii</taxon>
        <taxon>Neopterygii</taxon>
        <taxon>Teleostei</taxon>
        <taxon>Neoteleostei</taxon>
        <taxon>Acanthomorphata</taxon>
        <taxon>Eupercaria</taxon>
        <taxon>Perciformes</taxon>
        <taxon>Cottioidei</taxon>
        <taxon>Cottales</taxon>
        <taxon>Liparidae</taxon>
        <taxon>Liparis</taxon>
    </lineage>
</organism>
<comment type="caution">
    <text evidence="2">The sequence shown here is derived from an EMBL/GenBank/DDBJ whole genome shotgun (WGS) entry which is preliminary data.</text>
</comment>
<evidence type="ECO:0000256" key="1">
    <source>
        <dbReference type="SAM" id="MobiDB-lite"/>
    </source>
</evidence>
<keyword evidence="3" id="KW-1185">Reference proteome</keyword>
<dbReference type="EMBL" id="SRLO01000500">
    <property type="protein sequence ID" value="TNN53998.1"/>
    <property type="molecule type" value="Genomic_DNA"/>
</dbReference>
<feature type="compositionally biased region" description="Basic and acidic residues" evidence="1">
    <location>
        <begin position="87"/>
        <end position="97"/>
    </location>
</feature>
<feature type="compositionally biased region" description="Polar residues" evidence="1">
    <location>
        <begin position="76"/>
        <end position="86"/>
    </location>
</feature>
<feature type="region of interest" description="Disordered" evidence="1">
    <location>
        <begin position="125"/>
        <end position="154"/>
    </location>
</feature>
<protein>
    <submittedName>
        <fullName evidence="2">Uncharacterized protein</fullName>
    </submittedName>
</protein>
<evidence type="ECO:0000313" key="2">
    <source>
        <dbReference type="EMBL" id="TNN53998.1"/>
    </source>
</evidence>
<feature type="region of interest" description="Disordered" evidence="1">
    <location>
        <begin position="76"/>
        <end position="97"/>
    </location>
</feature>
<reference evidence="2 3" key="1">
    <citation type="submission" date="2019-03" db="EMBL/GenBank/DDBJ databases">
        <title>First draft genome of Liparis tanakae, snailfish: a comprehensive survey of snailfish specific genes.</title>
        <authorList>
            <person name="Kim W."/>
            <person name="Song I."/>
            <person name="Jeong J.-H."/>
            <person name="Kim D."/>
            <person name="Kim S."/>
            <person name="Ryu S."/>
            <person name="Song J.Y."/>
            <person name="Lee S.K."/>
        </authorList>
    </citation>
    <scope>NUCLEOTIDE SEQUENCE [LARGE SCALE GENOMIC DNA]</scope>
    <source>
        <tissue evidence="2">Muscle</tissue>
    </source>
</reference>
<evidence type="ECO:0000313" key="3">
    <source>
        <dbReference type="Proteomes" id="UP000314294"/>
    </source>
</evidence>